<dbReference type="Gene3D" id="2.160.20.10">
    <property type="entry name" value="Single-stranded right-handed beta-helix, Pectin lyase-like"/>
    <property type="match status" value="1"/>
</dbReference>
<comment type="caution">
    <text evidence="1">The sequence shown here is derived from an EMBL/GenBank/DDBJ whole genome shotgun (WGS) entry which is preliminary data.</text>
</comment>
<gene>
    <name evidence="1" type="ORF">ACFFIP_11050</name>
</gene>
<name>A0ABV6FTU7_9BACT</name>
<evidence type="ECO:0000313" key="2">
    <source>
        <dbReference type="Proteomes" id="UP001589797"/>
    </source>
</evidence>
<protein>
    <recommendedName>
        <fullName evidence="3">Right handed beta helix region</fullName>
    </recommendedName>
</protein>
<dbReference type="RefSeq" id="WP_382387694.1">
    <property type="nucleotide sequence ID" value="NZ_JBHLWI010000029.1"/>
</dbReference>
<evidence type="ECO:0000313" key="1">
    <source>
        <dbReference type="EMBL" id="MFC0263222.1"/>
    </source>
</evidence>
<dbReference type="EMBL" id="JBHLWI010000029">
    <property type="protein sequence ID" value="MFC0263222.1"/>
    <property type="molecule type" value="Genomic_DNA"/>
</dbReference>
<sequence>MKRIQLLNYLQIIILVFLASCKEDVEPSIPETLIVKAGEDQEVIVHTEVLLNGEAEGKGGNLHYLWTFKTKPEGSEATLLNYANLAANFIPDLPGIYVLNLRVTKELLEAEDEVTILVKLDDGSSPGGSEFFIKEDINEDTTWEDRFEDPAIPDYVVTKEIAVNARLTVRPGVVVHFEEAAGLKVNGVIDAKGESQNRVVFTGKEAVRGYWKGILINSNSNENNLENVLISFGGGTEFSEFPGVKANLIMANSTQPTRLRLLNSSMQSSKSYGIYLGPNSKFNQFENNSFSYNEGAAAHVPAHQVHMLNFHSSFKDNNGYDGVEIGGVLNLPNPVTWPGFNDKGKYLVAEDFLVQSGLVIMPGAGFEVKANKMIEISGAGYLKAIGSEASKIDFTALIKSGNQNWKGIHFKSQSIENVLNNVNISYAGSGTFDGIDQKTNIAVSGRLIVKMSNISYSGGYGVYATNVENVNSDIASSNIFASTPAGVVFPEVLANPSPPSLSGIWVDQWSFNQKLYHLDENFYNRETGQWFGGAEYPWAPKPNGGFGISFSENGKFSWMIVDRTLYDPFCPSYSAEFITGTYGFDTNTVHLNQEYWRSKFYLSCDQDSNYDGTIETGVIDLRYEIQKIIHPVSGIAYWELKFINPDNSTFSYFKL</sequence>
<proteinExistence type="predicted"/>
<reference evidence="1 2" key="1">
    <citation type="submission" date="2024-09" db="EMBL/GenBank/DDBJ databases">
        <authorList>
            <person name="Sun Q."/>
            <person name="Mori K."/>
        </authorList>
    </citation>
    <scope>NUCLEOTIDE SEQUENCE [LARGE SCALE GENOMIC DNA]</scope>
    <source>
        <strain evidence="1 2">CCM 7650</strain>
    </source>
</reference>
<evidence type="ECO:0008006" key="3">
    <source>
        <dbReference type="Google" id="ProtNLM"/>
    </source>
</evidence>
<dbReference type="Gene3D" id="2.60.40.10">
    <property type="entry name" value="Immunoglobulins"/>
    <property type="match status" value="1"/>
</dbReference>
<dbReference type="PROSITE" id="PS51257">
    <property type="entry name" value="PROKAR_LIPOPROTEIN"/>
    <property type="match status" value="1"/>
</dbReference>
<dbReference type="InterPro" id="IPR013783">
    <property type="entry name" value="Ig-like_fold"/>
</dbReference>
<dbReference type="Proteomes" id="UP001589797">
    <property type="component" value="Unassembled WGS sequence"/>
</dbReference>
<keyword evidence="2" id="KW-1185">Reference proteome</keyword>
<accession>A0ABV6FTU7</accession>
<organism evidence="1 2">
    <name type="scientific">Fontibacter flavus</name>
    <dbReference type="NCBI Taxonomy" id="654838"/>
    <lineage>
        <taxon>Bacteria</taxon>
        <taxon>Pseudomonadati</taxon>
        <taxon>Bacteroidota</taxon>
        <taxon>Cytophagia</taxon>
        <taxon>Cytophagales</taxon>
        <taxon>Cyclobacteriaceae</taxon>
        <taxon>Fontibacter</taxon>
    </lineage>
</organism>
<dbReference type="InterPro" id="IPR012334">
    <property type="entry name" value="Pectin_lyas_fold"/>
</dbReference>